<sequence>MFNITHMSQNRSFNDLVDQNLLKIEVFTMSLVFTLAVIGNTVVILTLTFGHLIKPKKSRVKHIAKLSRMNFYILHLSIADIYVSFGNILTMLIWRKNNNLFFGGDLTCRLVVYFQLVSVYYSTYVLMAMTIDRYEAICRPFLGLSWSRQRGLLYITIAFIISHLQGLPQIYFFRLQEIPGLNVPVVTCYAVFKPLVLQNIYIIYTWVMQFLIPICIIIGCYATISIKVFNSIKGKSESNKFRSTFVAKNTSENSSGLVGADKSNFERSKTVNINSNSYCNSARTEYECLTGYEFIKDQTKKNILSNNGELMQKFTCKPQGCKDSASPSSASIDASLNIEYVSKYCDPAYLPGYCKPESSHVDFRCKEGFSIDERFGFLRVKCLTSYLWDTVPMCKRGKPITVFPCSIMQRHNLEHIIGAGAILNL</sequence>
<evidence type="ECO:0000256" key="8">
    <source>
        <dbReference type="PROSITE-ProRule" id="PRU00302"/>
    </source>
</evidence>
<evidence type="ECO:0000259" key="10">
    <source>
        <dbReference type="PROSITE" id="PS50262"/>
    </source>
</evidence>
<accession>A0A3M7Q6S5</accession>
<keyword evidence="3 9" id="KW-0812">Transmembrane</keyword>
<evidence type="ECO:0000313" key="12">
    <source>
        <dbReference type="EMBL" id="RNA06615.1"/>
    </source>
</evidence>
<dbReference type="InterPro" id="IPR017452">
    <property type="entry name" value="GPCR_Rhodpsn_7TM"/>
</dbReference>
<evidence type="ECO:0000256" key="5">
    <source>
        <dbReference type="ARBA" id="ARBA00023136"/>
    </source>
</evidence>
<proteinExistence type="predicted"/>
<keyword evidence="8" id="KW-0768">Sushi</keyword>
<evidence type="ECO:0000313" key="13">
    <source>
        <dbReference type="Proteomes" id="UP000276133"/>
    </source>
</evidence>
<dbReference type="InterPro" id="IPR000276">
    <property type="entry name" value="GPCR_Rhodpsn"/>
</dbReference>
<dbReference type="PROSITE" id="PS50262">
    <property type="entry name" value="G_PROTEIN_RECEP_F1_2"/>
    <property type="match status" value="1"/>
</dbReference>
<feature type="domain" description="Sushi" evidence="11">
    <location>
        <begin position="343"/>
        <end position="396"/>
    </location>
</feature>
<keyword evidence="6" id="KW-1015">Disulfide bond</keyword>
<dbReference type="STRING" id="10195.A0A3M7Q6S5"/>
<evidence type="ECO:0000259" key="11">
    <source>
        <dbReference type="PROSITE" id="PS50923"/>
    </source>
</evidence>
<dbReference type="SUPFAM" id="SSF81321">
    <property type="entry name" value="Family A G protein-coupled receptor-like"/>
    <property type="match status" value="1"/>
</dbReference>
<dbReference type="GO" id="GO:0005000">
    <property type="term" value="F:vasopressin receptor activity"/>
    <property type="evidence" value="ECO:0007669"/>
    <property type="project" value="TreeGrafter"/>
</dbReference>
<evidence type="ECO:0000256" key="3">
    <source>
        <dbReference type="ARBA" id="ARBA00022692"/>
    </source>
</evidence>
<reference evidence="12 13" key="1">
    <citation type="journal article" date="2018" name="Sci. Rep.">
        <title>Genomic signatures of local adaptation to the degree of environmental predictability in rotifers.</title>
        <authorList>
            <person name="Franch-Gras L."/>
            <person name="Hahn C."/>
            <person name="Garcia-Roger E.M."/>
            <person name="Carmona M.J."/>
            <person name="Serra M."/>
            <person name="Gomez A."/>
        </authorList>
    </citation>
    <scope>NUCLEOTIDE SEQUENCE [LARGE SCALE GENOMIC DNA]</scope>
    <source>
        <strain evidence="12">HYR1</strain>
    </source>
</reference>
<feature type="non-terminal residue" evidence="12">
    <location>
        <position position="425"/>
    </location>
</feature>
<dbReference type="GO" id="GO:0032870">
    <property type="term" value="P:cellular response to hormone stimulus"/>
    <property type="evidence" value="ECO:0007669"/>
    <property type="project" value="TreeGrafter"/>
</dbReference>
<dbReference type="PANTHER" id="PTHR24241:SF161">
    <property type="entry name" value="G-PROTEIN COUPLED RECEPTORS FAMILY 1 PROFILE DOMAIN-CONTAINING PROTEIN"/>
    <property type="match status" value="1"/>
</dbReference>
<protein>
    <submittedName>
        <fullName evidence="12">Vasopressin V1b receptor</fullName>
    </submittedName>
</protein>
<dbReference type="InterPro" id="IPR000436">
    <property type="entry name" value="Sushi_SCR_CCP_dom"/>
</dbReference>
<dbReference type="PRINTS" id="PR00237">
    <property type="entry name" value="GPCRRHODOPSN"/>
</dbReference>
<dbReference type="Pfam" id="PF00001">
    <property type="entry name" value="7tm_1"/>
    <property type="match status" value="1"/>
</dbReference>
<keyword evidence="5 9" id="KW-0472">Membrane</keyword>
<feature type="transmembrane region" description="Helical" evidence="9">
    <location>
        <begin position="71"/>
        <end position="94"/>
    </location>
</feature>
<keyword evidence="7 12" id="KW-0675">Receptor</keyword>
<evidence type="ECO:0000256" key="1">
    <source>
        <dbReference type="ARBA" id="ARBA00004651"/>
    </source>
</evidence>
<evidence type="ECO:0000256" key="4">
    <source>
        <dbReference type="ARBA" id="ARBA00022989"/>
    </source>
</evidence>
<comment type="subcellular location">
    <subcellularLocation>
        <location evidence="1">Cell membrane</location>
        <topology evidence="1">Multi-pass membrane protein</topology>
    </subcellularLocation>
</comment>
<keyword evidence="13" id="KW-1185">Reference proteome</keyword>
<gene>
    <name evidence="12" type="ORF">BpHYR1_045738</name>
</gene>
<dbReference type="PROSITE" id="PS50923">
    <property type="entry name" value="SUSHI"/>
    <property type="match status" value="1"/>
</dbReference>
<keyword evidence="4 9" id="KW-1133">Transmembrane helix</keyword>
<name>A0A3M7Q6S5_BRAPC</name>
<evidence type="ECO:0000256" key="6">
    <source>
        <dbReference type="ARBA" id="ARBA00023157"/>
    </source>
</evidence>
<comment type="caution">
    <text evidence="12">The sequence shown here is derived from an EMBL/GenBank/DDBJ whole genome shotgun (WGS) entry which is preliminary data.</text>
</comment>
<dbReference type="GO" id="GO:0005886">
    <property type="term" value="C:plasma membrane"/>
    <property type="evidence" value="ECO:0007669"/>
    <property type="project" value="UniProtKB-SubCell"/>
</dbReference>
<keyword evidence="2" id="KW-1003">Cell membrane</keyword>
<evidence type="ECO:0000256" key="2">
    <source>
        <dbReference type="ARBA" id="ARBA00022475"/>
    </source>
</evidence>
<evidence type="ECO:0000256" key="9">
    <source>
        <dbReference type="SAM" id="Phobius"/>
    </source>
</evidence>
<dbReference type="Gene3D" id="1.20.1070.10">
    <property type="entry name" value="Rhodopsin 7-helix transmembrane proteins"/>
    <property type="match status" value="1"/>
</dbReference>
<comment type="caution">
    <text evidence="8">Lacks conserved residue(s) required for the propagation of feature annotation.</text>
</comment>
<dbReference type="EMBL" id="REGN01007330">
    <property type="protein sequence ID" value="RNA06615.1"/>
    <property type="molecule type" value="Genomic_DNA"/>
</dbReference>
<feature type="transmembrane region" description="Helical" evidence="9">
    <location>
        <begin position="201"/>
        <end position="224"/>
    </location>
</feature>
<dbReference type="OrthoDB" id="6435638at2759"/>
<feature type="transmembrane region" description="Helical" evidence="9">
    <location>
        <begin position="110"/>
        <end position="131"/>
    </location>
</feature>
<dbReference type="PANTHER" id="PTHR24241">
    <property type="entry name" value="NEUROPEPTIDE RECEPTOR-RELATED G-PROTEIN COUPLED RECEPTOR"/>
    <property type="match status" value="1"/>
</dbReference>
<feature type="transmembrane region" description="Helical" evidence="9">
    <location>
        <begin position="26"/>
        <end position="50"/>
    </location>
</feature>
<dbReference type="GO" id="GO:0042277">
    <property type="term" value="F:peptide binding"/>
    <property type="evidence" value="ECO:0007669"/>
    <property type="project" value="TreeGrafter"/>
</dbReference>
<feature type="transmembrane region" description="Helical" evidence="9">
    <location>
        <begin position="152"/>
        <end position="173"/>
    </location>
</feature>
<dbReference type="Proteomes" id="UP000276133">
    <property type="component" value="Unassembled WGS sequence"/>
</dbReference>
<organism evidence="12 13">
    <name type="scientific">Brachionus plicatilis</name>
    <name type="common">Marine rotifer</name>
    <name type="synonym">Brachionus muelleri</name>
    <dbReference type="NCBI Taxonomy" id="10195"/>
    <lineage>
        <taxon>Eukaryota</taxon>
        <taxon>Metazoa</taxon>
        <taxon>Spiralia</taxon>
        <taxon>Gnathifera</taxon>
        <taxon>Rotifera</taxon>
        <taxon>Eurotatoria</taxon>
        <taxon>Monogononta</taxon>
        <taxon>Pseudotrocha</taxon>
        <taxon>Ploima</taxon>
        <taxon>Brachionidae</taxon>
        <taxon>Brachionus</taxon>
    </lineage>
</organism>
<feature type="domain" description="G-protein coupled receptors family 1 profile" evidence="10">
    <location>
        <begin position="39"/>
        <end position="244"/>
    </location>
</feature>
<evidence type="ECO:0000256" key="7">
    <source>
        <dbReference type="ARBA" id="ARBA00023170"/>
    </source>
</evidence>
<dbReference type="AlphaFoldDB" id="A0A3M7Q6S5"/>